<dbReference type="InterPro" id="IPR006680">
    <property type="entry name" value="Amidohydro-rel"/>
</dbReference>
<dbReference type="SUPFAM" id="SSF51556">
    <property type="entry name" value="Metallo-dependent hydrolases"/>
    <property type="match status" value="1"/>
</dbReference>
<organism evidence="3 4">
    <name type="scientific">Sphingomonas oryzagri</name>
    <dbReference type="NCBI Taxonomy" id="3042314"/>
    <lineage>
        <taxon>Bacteria</taxon>
        <taxon>Pseudomonadati</taxon>
        <taxon>Pseudomonadota</taxon>
        <taxon>Alphaproteobacteria</taxon>
        <taxon>Sphingomonadales</taxon>
        <taxon>Sphingomonadaceae</taxon>
        <taxon>Sphingomonas</taxon>
    </lineage>
</organism>
<accession>A0ABT6MXD2</accession>
<feature type="signal peptide" evidence="1">
    <location>
        <begin position="1"/>
        <end position="27"/>
    </location>
</feature>
<name>A0ABT6MXD2_9SPHN</name>
<gene>
    <name evidence="3" type="ORF">QGN17_03100</name>
</gene>
<evidence type="ECO:0000313" key="3">
    <source>
        <dbReference type="EMBL" id="MDH7637709.1"/>
    </source>
</evidence>
<dbReference type="Gene3D" id="3.20.20.140">
    <property type="entry name" value="Metal-dependent hydrolases"/>
    <property type="match status" value="1"/>
</dbReference>
<dbReference type="Gene3D" id="2.30.40.10">
    <property type="entry name" value="Urease, subunit C, domain 1"/>
    <property type="match status" value="1"/>
</dbReference>
<dbReference type="InterPro" id="IPR051781">
    <property type="entry name" value="Metallo-dep_Hydrolase"/>
</dbReference>
<dbReference type="SUPFAM" id="SSF51338">
    <property type="entry name" value="Composite domain of metallo-dependent hydrolases"/>
    <property type="match status" value="2"/>
</dbReference>
<protein>
    <submittedName>
        <fullName evidence="3">Amidohydrolase family protein</fullName>
    </submittedName>
</protein>
<dbReference type="Proteomes" id="UP001160625">
    <property type="component" value="Unassembled WGS sequence"/>
</dbReference>
<dbReference type="InterPro" id="IPR011059">
    <property type="entry name" value="Metal-dep_hydrolase_composite"/>
</dbReference>
<sequence>MAARPTRRAVLAGLGTVPLMGAAASQAAPTILIRNILLFDGTGSPRQPRNVRIVGDRIDAVSGGDIPVPPDATVIDGLGQTLMPGLTDAHWHMSAVKGVPWMGSDDGLAVALVLKDAEFQLMRGFTTVRDTAGSVFGIKAAIDRGVMPGPRCYPSGAAISQTSGHGDVTPPDQLPTALGGEPSRLELLGMIAVANGVPEVLAATRQQLKRGASQIKIMASGGVTTDNDPIDVLQFTLEEMRAIVAAATDWGTYACAHAYSAGAVRRCLEAGVLSIEHGHGIDDATAALMAEKGAWLSTQPFEPGDNILTPEQEVKARESLGGAGWKPSVQLARKHGVKIAFGTDLFARTRTSRTENAMLPRLGTIFPNAEVLRMATSGNCSLFAQSGKRDPYRAAPLGVVKPGAWADLLLVRGNPLDDLHLLEDYDRNLLLIVKDGVIHKNIVGT</sequence>
<dbReference type="InterPro" id="IPR032466">
    <property type="entry name" value="Metal_Hydrolase"/>
</dbReference>
<dbReference type="PANTHER" id="PTHR43135:SF3">
    <property type="entry name" value="ALPHA-D-RIBOSE 1-METHYLPHOSPHONATE 5-TRIPHOSPHATE DIPHOSPHATASE"/>
    <property type="match status" value="1"/>
</dbReference>
<evidence type="ECO:0000256" key="1">
    <source>
        <dbReference type="SAM" id="SignalP"/>
    </source>
</evidence>
<dbReference type="CDD" id="cd01299">
    <property type="entry name" value="Met_dep_hydrolase_A"/>
    <property type="match status" value="1"/>
</dbReference>
<reference evidence="3" key="1">
    <citation type="submission" date="2023-04" db="EMBL/GenBank/DDBJ databases">
        <title>Sphingomonas sp. MAHUQ-71 isolated from rice field.</title>
        <authorList>
            <person name="Huq M.A."/>
        </authorList>
    </citation>
    <scope>NUCLEOTIDE SEQUENCE</scope>
    <source>
        <strain evidence="3">MAHUQ-71</strain>
    </source>
</reference>
<keyword evidence="4" id="KW-1185">Reference proteome</keyword>
<feature type="chain" id="PRO_5045604632" evidence="1">
    <location>
        <begin position="28"/>
        <end position="445"/>
    </location>
</feature>
<comment type="caution">
    <text evidence="3">The sequence shown here is derived from an EMBL/GenBank/DDBJ whole genome shotgun (WGS) entry which is preliminary data.</text>
</comment>
<dbReference type="Pfam" id="PF01979">
    <property type="entry name" value="Amidohydro_1"/>
    <property type="match status" value="1"/>
</dbReference>
<dbReference type="PANTHER" id="PTHR43135">
    <property type="entry name" value="ALPHA-D-RIBOSE 1-METHYLPHOSPHONATE 5-TRIPHOSPHATE DIPHOSPHATASE"/>
    <property type="match status" value="1"/>
</dbReference>
<evidence type="ECO:0000313" key="4">
    <source>
        <dbReference type="Proteomes" id="UP001160625"/>
    </source>
</evidence>
<feature type="domain" description="Amidohydrolase-related" evidence="2">
    <location>
        <begin position="81"/>
        <end position="423"/>
    </location>
</feature>
<dbReference type="RefSeq" id="WP_281043051.1">
    <property type="nucleotide sequence ID" value="NZ_JARYGZ010000001.1"/>
</dbReference>
<proteinExistence type="predicted"/>
<evidence type="ECO:0000259" key="2">
    <source>
        <dbReference type="Pfam" id="PF01979"/>
    </source>
</evidence>
<dbReference type="EMBL" id="JARYGZ010000001">
    <property type="protein sequence ID" value="MDH7637709.1"/>
    <property type="molecule type" value="Genomic_DNA"/>
</dbReference>
<dbReference type="InterPro" id="IPR057744">
    <property type="entry name" value="OTAase-like"/>
</dbReference>
<keyword evidence="1" id="KW-0732">Signal</keyword>